<feature type="region of interest" description="Disordered" evidence="1">
    <location>
        <begin position="17"/>
        <end position="38"/>
    </location>
</feature>
<keyword evidence="3" id="KW-1185">Reference proteome</keyword>
<protein>
    <submittedName>
        <fullName evidence="2">Uncharacterized protein</fullName>
    </submittedName>
</protein>
<feature type="non-terminal residue" evidence="2">
    <location>
        <position position="71"/>
    </location>
</feature>
<reference evidence="3" key="1">
    <citation type="submission" date="2019-10" db="EMBL/GenBank/DDBJ databases">
        <title>Streptomyces sp. nov., a novel actinobacterium isolated from alkaline environment.</title>
        <authorList>
            <person name="Golinska P."/>
        </authorList>
    </citation>
    <scope>NUCLEOTIDE SEQUENCE [LARGE SCALE GENOMIC DNA]</scope>
    <source>
        <strain evidence="3">DSM 42118</strain>
    </source>
</reference>
<dbReference type="EMBL" id="VKHT01001285">
    <property type="protein sequence ID" value="MBB0247006.1"/>
    <property type="molecule type" value="Genomic_DNA"/>
</dbReference>
<evidence type="ECO:0000313" key="2">
    <source>
        <dbReference type="EMBL" id="MBB0247006.1"/>
    </source>
</evidence>
<gene>
    <name evidence="2" type="ORF">FNQ90_23505</name>
</gene>
<dbReference type="AlphaFoldDB" id="A0A7W3THP5"/>
<organism evidence="2 3">
    <name type="scientific">Streptomyces alkaliphilus</name>
    <dbReference type="NCBI Taxonomy" id="1472722"/>
    <lineage>
        <taxon>Bacteria</taxon>
        <taxon>Bacillati</taxon>
        <taxon>Actinomycetota</taxon>
        <taxon>Actinomycetes</taxon>
        <taxon>Kitasatosporales</taxon>
        <taxon>Streptomycetaceae</taxon>
        <taxon>Streptomyces</taxon>
    </lineage>
</organism>
<dbReference type="Proteomes" id="UP000538929">
    <property type="component" value="Unassembled WGS sequence"/>
</dbReference>
<comment type="caution">
    <text evidence="2">The sequence shown here is derived from an EMBL/GenBank/DDBJ whole genome shotgun (WGS) entry which is preliminary data.</text>
</comment>
<evidence type="ECO:0000256" key="1">
    <source>
        <dbReference type="SAM" id="MobiDB-lite"/>
    </source>
</evidence>
<evidence type="ECO:0000313" key="3">
    <source>
        <dbReference type="Proteomes" id="UP000538929"/>
    </source>
</evidence>
<sequence length="71" mass="7100">MAEIVVAGVTESEVGPVNIFRHPRPGGSSARPDRPDPDRRRLLGLGAAGALGLAVPPLLAGCGGPGIPRPG</sequence>
<name>A0A7W3THP5_9ACTN</name>
<accession>A0A7W3THP5</accession>
<proteinExistence type="predicted"/>